<dbReference type="GO" id="GO:0005524">
    <property type="term" value="F:ATP binding"/>
    <property type="evidence" value="ECO:0007669"/>
    <property type="project" value="InterPro"/>
</dbReference>
<dbReference type="AlphaFoldDB" id="A0A5C7I7Z7"/>
<dbReference type="GO" id="GO:0090374">
    <property type="term" value="P:oligopeptide export from mitochondrion"/>
    <property type="evidence" value="ECO:0007669"/>
    <property type="project" value="TreeGrafter"/>
</dbReference>
<dbReference type="Gene3D" id="3.40.50.300">
    <property type="entry name" value="P-loop containing nucleotide triphosphate hydrolases"/>
    <property type="match status" value="1"/>
</dbReference>
<dbReference type="InterPro" id="IPR003439">
    <property type="entry name" value="ABC_transporter-like_ATP-bd"/>
</dbReference>
<comment type="caution">
    <text evidence="2">The sequence shown here is derived from an EMBL/GenBank/DDBJ whole genome shotgun (WGS) entry which is preliminary data.</text>
</comment>
<accession>A0A5C7I7Z7</accession>
<dbReference type="InterPro" id="IPR039421">
    <property type="entry name" value="Type_1_exporter"/>
</dbReference>
<dbReference type="GO" id="GO:0015421">
    <property type="term" value="F:ABC-type oligopeptide transporter activity"/>
    <property type="evidence" value="ECO:0007669"/>
    <property type="project" value="TreeGrafter"/>
</dbReference>
<dbReference type="PANTHER" id="PTHR43394:SF18">
    <property type="entry name" value="ABC TRANSPORTER B FAMILY MEMBER 11-LIKE"/>
    <property type="match status" value="1"/>
</dbReference>
<name>A0A5C7I7Z7_9ROSI</name>
<reference evidence="3" key="1">
    <citation type="journal article" date="2019" name="Gigascience">
        <title>De novo genome assembly of the endangered Acer yangbiense, a plant species with extremely small populations endemic to Yunnan Province, China.</title>
        <authorList>
            <person name="Yang J."/>
            <person name="Wariss H.M."/>
            <person name="Tao L."/>
            <person name="Zhang R."/>
            <person name="Yun Q."/>
            <person name="Hollingsworth P."/>
            <person name="Dao Z."/>
            <person name="Luo G."/>
            <person name="Guo H."/>
            <person name="Ma Y."/>
            <person name="Sun W."/>
        </authorList>
    </citation>
    <scope>NUCLEOTIDE SEQUENCE [LARGE SCALE GENOMIC DNA]</scope>
    <source>
        <strain evidence="3">cv. Malutang</strain>
    </source>
</reference>
<feature type="domain" description="ABC transporter" evidence="1">
    <location>
        <begin position="19"/>
        <end position="52"/>
    </location>
</feature>
<dbReference type="EMBL" id="VAHF01000003">
    <property type="protein sequence ID" value="TXG65294.1"/>
    <property type="molecule type" value="Genomic_DNA"/>
</dbReference>
<sequence>MLRLCNIEVFSLEIVRSTVRGTQLSGGQKQRIAIARAILKNPKILLLDEATSALDAESERIVQDALDAVMVNRTTVVVAHRLATIRNADVIAVVKNGVIAEEGRHDVLMNINDGDYASLVALHTNSS</sequence>
<protein>
    <recommendedName>
        <fullName evidence="1">ABC transporter domain-containing protein</fullName>
    </recommendedName>
</protein>
<evidence type="ECO:0000259" key="1">
    <source>
        <dbReference type="Pfam" id="PF00005"/>
    </source>
</evidence>
<evidence type="ECO:0000313" key="2">
    <source>
        <dbReference type="EMBL" id="TXG65294.1"/>
    </source>
</evidence>
<dbReference type="GO" id="GO:0016887">
    <property type="term" value="F:ATP hydrolysis activity"/>
    <property type="evidence" value="ECO:0007669"/>
    <property type="project" value="InterPro"/>
</dbReference>
<evidence type="ECO:0000313" key="3">
    <source>
        <dbReference type="Proteomes" id="UP000323000"/>
    </source>
</evidence>
<gene>
    <name evidence="2" type="ORF">EZV62_006569</name>
</gene>
<keyword evidence="3" id="KW-1185">Reference proteome</keyword>
<dbReference type="OrthoDB" id="6500128at2759"/>
<dbReference type="PANTHER" id="PTHR43394">
    <property type="entry name" value="ATP-DEPENDENT PERMEASE MDL1, MITOCHONDRIAL"/>
    <property type="match status" value="1"/>
</dbReference>
<dbReference type="Pfam" id="PF00005">
    <property type="entry name" value="ABC_tran"/>
    <property type="match status" value="1"/>
</dbReference>
<proteinExistence type="predicted"/>
<organism evidence="2 3">
    <name type="scientific">Acer yangbiense</name>
    <dbReference type="NCBI Taxonomy" id="1000413"/>
    <lineage>
        <taxon>Eukaryota</taxon>
        <taxon>Viridiplantae</taxon>
        <taxon>Streptophyta</taxon>
        <taxon>Embryophyta</taxon>
        <taxon>Tracheophyta</taxon>
        <taxon>Spermatophyta</taxon>
        <taxon>Magnoliopsida</taxon>
        <taxon>eudicotyledons</taxon>
        <taxon>Gunneridae</taxon>
        <taxon>Pentapetalae</taxon>
        <taxon>rosids</taxon>
        <taxon>malvids</taxon>
        <taxon>Sapindales</taxon>
        <taxon>Sapindaceae</taxon>
        <taxon>Hippocastanoideae</taxon>
        <taxon>Acereae</taxon>
        <taxon>Acer</taxon>
    </lineage>
</organism>
<dbReference type="SUPFAM" id="SSF52540">
    <property type="entry name" value="P-loop containing nucleoside triphosphate hydrolases"/>
    <property type="match status" value="1"/>
</dbReference>
<dbReference type="Proteomes" id="UP000323000">
    <property type="component" value="Chromosome 3"/>
</dbReference>
<dbReference type="GO" id="GO:0005743">
    <property type="term" value="C:mitochondrial inner membrane"/>
    <property type="evidence" value="ECO:0007669"/>
    <property type="project" value="TreeGrafter"/>
</dbReference>
<dbReference type="InterPro" id="IPR027417">
    <property type="entry name" value="P-loop_NTPase"/>
</dbReference>